<dbReference type="GO" id="GO:0019288">
    <property type="term" value="P:isopentenyl diphosphate biosynthetic process, methylerythritol 4-phosphate pathway"/>
    <property type="evidence" value="ECO:0007669"/>
    <property type="project" value="UniProtKB-UniRule"/>
</dbReference>
<feature type="binding site" evidence="5">
    <location>
        <position position="78"/>
    </location>
    <ligand>
        <name>dimethylallyl diphosphate</name>
        <dbReference type="ChEBI" id="CHEBI:57623"/>
    </ligand>
</feature>
<dbReference type="HAMAP" id="MF_00191">
    <property type="entry name" value="IspH"/>
    <property type="match status" value="1"/>
</dbReference>
<sequence>MKKLKKIYLVSPRGFCAGVKRAVDILDLVLKKHKPPIYVRHQIVHNRHIISDFEKRGVIFVEDINNIPDGSTVIFSAHGSSPNLYQVAKRKKLKVFDATCPLVNKVHLEAKKFNGQGYFIFYIGHKNHPEAEGVLGEIPANSVVLVQTIKEAKKITPPQTDKIIVLTQTTLSFDDTKEIINYLKKRFPKLVQPPAFDICYATQNRQNAVKELAKKVDLVLVIGSKESSNSNRLKEVAEKSGKHAYLINDKSEIKLSWLENVEKLGITAGTSAPKYLIEEVINYFKKQGVTVEELSVIKENINFSLPTI</sequence>
<comment type="caution">
    <text evidence="6">The sequence shown here is derived from an EMBL/GenBank/DDBJ whole genome shotgun (WGS) entry which is preliminary data.</text>
</comment>
<dbReference type="EMBL" id="PCRE01000043">
    <property type="protein sequence ID" value="PIP14836.1"/>
    <property type="molecule type" value="Genomic_DNA"/>
</dbReference>
<feature type="binding site" evidence="5">
    <location>
        <position position="45"/>
    </location>
    <ligand>
        <name>isopentenyl diphosphate</name>
        <dbReference type="ChEBI" id="CHEBI:128769"/>
    </ligand>
</feature>
<evidence type="ECO:0000256" key="2">
    <source>
        <dbReference type="ARBA" id="ARBA00022723"/>
    </source>
</evidence>
<proteinExistence type="inferred from homology"/>
<dbReference type="EC" id="1.17.7.4" evidence="5"/>
<feature type="binding site" evidence="5">
    <location>
        <position position="169"/>
    </location>
    <ligand>
        <name>(2E)-4-hydroxy-3-methylbut-2-enyl diphosphate</name>
        <dbReference type="ChEBI" id="CHEBI:128753"/>
    </ligand>
</feature>
<feature type="binding site" evidence="5">
    <location>
        <position position="228"/>
    </location>
    <ligand>
        <name>(2E)-4-hydroxy-3-methylbut-2-enyl diphosphate</name>
        <dbReference type="ChEBI" id="CHEBI:128753"/>
    </ligand>
</feature>
<comment type="similarity">
    <text evidence="5">Belongs to the IspH family.</text>
</comment>
<name>A0A2G9Y6L9_9BACT</name>
<dbReference type="AlphaFoldDB" id="A0A2G9Y6L9"/>
<dbReference type="Proteomes" id="UP000231025">
    <property type="component" value="Unassembled WGS sequence"/>
</dbReference>
<dbReference type="GO" id="GO:0051745">
    <property type="term" value="F:4-hydroxy-3-methylbut-2-enyl diphosphate reductase activity"/>
    <property type="evidence" value="ECO:0007669"/>
    <property type="project" value="UniProtKB-UniRule"/>
</dbReference>
<dbReference type="CDD" id="cd13944">
    <property type="entry name" value="lytB_ispH"/>
    <property type="match status" value="1"/>
</dbReference>
<evidence type="ECO:0000256" key="1">
    <source>
        <dbReference type="ARBA" id="ARBA00022485"/>
    </source>
</evidence>
<comment type="pathway">
    <text evidence="5">Isoprenoid biosynthesis; isopentenyl diphosphate biosynthesis via DXP pathway; isopentenyl diphosphate from 1-deoxy-D-xylulose 5-phosphate: step 6/6.</text>
</comment>
<feature type="binding site" evidence="5">
    <location>
        <position position="229"/>
    </location>
    <ligand>
        <name>dimethylallyl diphosphate</name>
        <dbReference type="ChEBI" id="CHEBI:57623"/>
    </ligand>
</feature>
<feature type="binding site" evidence="5">
    <location>
        <position position="227"/>
    </location>
    <ligand>
        <name>dimethylallyl diphosphate</name>
        <dbReference type="ChEBI" id="CHEBI:57623"/>
    </ligand>
</feature>
<feature type="binding site" evidence="5">
    <location>
        <position position="16"/>
    </location>
    <ligand>
        <name>[4Fe-4S] cluster</name>
        <dbReference type="ChEBI" id="CHEBI:49883"/>
    </ligand>
</feature>
<feature type="binding site" evidence="5">
    <location>
        <position position="271"/>
    </location>
    <ligand>
        <name>isopentenyl diphosphate</name>
        <dbReference type="ChEBI" id="CHEBI:128769"/>
    </ligand>
</feature>
<dbReference type="NCBIfam" id="TIGR00216">
    <property type="entry name" value="ispH_lytB"/>
    <property type="match status" value="1"/>
</dbReference>
<evidence type="ECO:0000313" key="6">
    <source>
        <dbReference type="EMBL" id="PIP14836.1"/>
    </source>
</evidence>
<comment type="function">
    <text evidence="5">Catalyzes the conversion of 1-hydroxy-2-methyl-2-(E)-butenyl 4-diphosphate (HMBPP) into a mixture of isopentenyl diphosphate (IPP) and dimethylallyl diphosphate (DMAPP). Acts in the terminal step of the DOXP/MEP pathway for isoprenoid precursor biosynthesis.</text>
</comment>
<feature type="binding site" evidence="5">
    <location>
        <position position="229"/>
    </location>
    <ligand>
        <name>isopentenyl diphosphate</name>
        <dbReference type="ChEBI" id="CHEBI:128769"/>
    </ligand>
</feature>
<feature type="binding site" evidence="5">
    <location>
        <position position="228"/>
    </location>
    <ligand>
        <name>isopentenyl diphosphate</name>
        <dbReference type="ChEBI" id="CHEBI:128769"/>
    </ligand>
</feature>
<feature type="binding site" evidence="5">
    <location>
        <position position="227"/>
    </location>
    <ligand>
        <name>(2E)-4-hydroxy-3-methylbut-2-enyl diphosphate</name>
        <dbReference type="ChEBI" id="CHEBI:128753"/>
    </ligand>
</feature>
<dbReference type="PANTHER" id="PTHR30426">
    <property type="entry name" value="4-HYDROXY-3-METHYLBUT-2-ENYL DIPHOSPHATE REDUCTASE"/>
    <property type="match status" value="1"/>
</dbReference>
<evidence type="ECO:0000313" key="7">
    <source>
        <dbReference type="Proteomes" id="UP000231025"/>
    </source>
</evidence>
<keyword evidence="3 5" id="KW-0408">Iron</keyword>
<dbReference type="UniPathway" id="UPA00059">
    <property type="reaction ID" value="UER00105"/>
</dbReference>
<keyword evidence="2 5" id="KW-0479">Metal-binding</keyword>
<reference evidence="6 7" key="1">
    <citation type="submission" date="2017-09" db="EMBL/GenBank/DDBJ databases">
        <title>Depth-based differentiation of microbial function through sediment-hosted aquifers and enrichment of novel symbionts in the deep terrestrial subsurface.</title>
        <authorList>
            <person name="Probst A.J."/>
            <person name="Ladd B."/>
            <person name="Jarett J.K."/>
            <person name="Geller-Mcgrath D.E."/>
            <person name="Sieber C.M."/>
            <person name="Emerson J.B."/>
            <person name="Anantharaman K."/>
            <person name="Thomas B.C."/>
            <person name="Malmstrom R."/>
            <person name="Stieglmeier M."/>
            <person name="Klingl A."/>
            <person name="Woyke T."/>
            <person name="Ryan C.M."/>
            <person name="Banfield J.F."/>
        </authorList>
    </citation>
    <scope>NUCLEOTIDE SEQUENCE [LARGE SCALE GENOMIC DNA]</scope>
    <source>
        <strain evidence="6">CG23_combo_of_CG06-09_8_20_14_all_35_49</strain>
    </source>
</reference>
<feature type="binding site" evidence="5">
    <location>
        <position position="228"/>
    </location>
    <ligand>
        <name>dimethylallyl diphosphate</name>
        <dbReference type="ChEBI" id="CHEBI:57623"/>
    </ligand>
</feature>
<dbReference type="InterPro" id="IPR003451">
    <property type="entry name" value="LytB/IspH"/>
</dbReference>
<feature type="binding site" evidence="5">
    <location>
        <position position="128"/>
    </location>
    <ligand>
        <name>dimethylallyl diphosphate</name>
        <dbReference type="ChEBI" id="CHEBI:57623"/>
    </ligand>
</feature>
<protein>
    <recommendedName>
        <fullName evidence="5">4-hydroxy-3-methylbut-2-enyl diphosphate reductase</fullName>
        <shortName evidence="5">HMBPP reductase</shortName>
        <ecNumber evidence="5">1.17.7.4</ecNumber>
    </recommendedName>
</protein>
<dbReference type="GO" id="GO:0051539">
    <property type="term" value="F:4 iron, 4 sulfur cluster binding"/>
    <property type="evidence" value="ECO:0007669"/>
    <property type="project" value="UniProtKB-UniRule"/>
</dbReference>
<dbReference type="GO" id="GO:0016114">
    <property type="term" value="P:terpenoid biosynthetic process"/>
    <property type="evidence" value="ECO:0007669"/>
    <property type="project" value="UniProtKB-UniRule"/>
</dbReference>
<feature type="binding site" evidence="5">
    <location>
        <position position="78"/>
    </location>
    <ligand>
        <name>isopentenyl diphosphate</name>
        <dbReference type="ChEBI" id="CHEBI:128769"/>
    </ligand>
</feature>
<keyword evidence="5" id="KW-0414">Isoprene biosynthesis</keyword>
<accession>A0A2G9Y6L9</accession>
<feature type="binding site" evidence="5">
    <location>
        <position position="227"/>
    </location>
    <ligand>
        <name>isopentenyl diphosphate</name>
        <dbReference type="ChEBI" id="CHEBI:128769"/>
    </ligand>
</feature>
<feature type="binding site" evidence="5">
    <location>
        <position position="271"/>
    </location>
    <ligand>
        <name>(2E)-4-hydroxy-3-methylbut-2-enyl diphosphate</name>
        <dbReference type="ChEBI" id="CHEBI:128753"/>
    </ligand>
</feature>
<feature type="binding site" evidence="5">
    <location>
        <position position="229"/>
    </location>
    <ligand>
        <name>(2E)-4-hydroxy-3-methylbut-2-enyl diphosphate</name>
        <dbReference type="ChEBI" id="CHEBI:128753"/>
    </ligand>
</feature>
<dbReference type="Pfam" id="PF02401">
    <property type="entry name" value="LYTB"/>
    <property type="match status" value="1"/>
</dbReference>
<feature type="binding site" evidence="5">
    <location>
        <position position="45"/>
    </location>
    <ligand>
        <name>(2E)-4-hydroxy-3-methylbut-2-enyl diphosphate</name>
        <dbReference type="ChEBI" id="CHEBI:128753"/>
    </ligand>
</feature>
<feature type="binding site" evidence="5">
    <location>
        <position position="100"/>
    </location>
    <ligand>
        <name>[4Fe-4S] cluster</name>
        <dbReference type="ChEBI" id="CHEBI:49883"/>
    </ligand>
</feature>
<organism evidence="6 7">
    <name type="scientific">Candidatus Roizmanbacteria bacterium CG23_combo_of_CG06-09_8_20_14_all_35_49</name>
    <dbReference type="NCBI Taxonomy" id="1974863"/>
    <lineage>
        <taxon>Bacteria</taxon>
        <taxon>Candidatus Roizmaniibacteriota</taxon>
    </lineage>
</organism>
<dbReference type="Gene3D" id="3.40.50.11270">
    <property type="match status" value="1"/>
</dbReference>
<feature type="binding site" evidence="5">
    <location>
        <position position="128"/>
    </location>
    <ligand>
        <name>isopentenyl diphosphate</name>
        <dbReference type="ChEBI" id="CHEBI:128769"/>
    </ligand>
</feature>
<gene>
    <name evidence="5 6" type="primary">ispH</name>
    <name evidence="6" type="ORF">COX47_02965</name>
</gene>
<comment type="catalytic activity">
    <reaction evidence="5">
        <text>dimethylallyl diphosphate + 2 oxidized [2Fe-2S]-[ferredoxin] + H2O = (2E)-4-hydroxy-3-methylbut-2-enyl diphosphate + 2 reduced [2Fe-2S]-[ferredoxin] + 2 H(+)</text>
        <dbReference type="Rhea" id="RHEA:24825"/>
        <dbReference type="Rhea" id="RHEA-COMP:10000"/>
        <dbReference type="Rhea" id="RHEA-COMP:10001"/>
        <dbReference type="ChEBI" id="CHEBI:15377"/>
        <dbReference type="ChEBI" id="CHEBI:15378"/>
        <dbReference type="ChEBI" id="CHEBI:33737"/>
        <dbReference type="ChEBI" id="CHEBI:33738"/>
        <dbReference type="ChEBI" id="CHEBI:57623"/>
        <dbReference type="ChEBI" id="CHEBI:128753"/>
        <dbReference type="EC" id="1.17.7.4"/>
    </reaction>
</comment>
<dbReference type="Gene3D" id="3.40.1010.20">
    <property type="entry name" value="4-hydroxy-3-methylbut-2-enyl diphosphate reductase, catalytic domain"/>
    <property type="match status" value="2"/>
</dbReference>
<keyword evidence="1 5" id="KW-0004">4Fe-4S</keyword>
<dbReference type="NCBIfam" id="NF002190">
    <property type="entry name" value="PRK01045.1-4"/>
    <property type="match status" value="1"/>
</dbReference>
<keyword evidence="4 5" id="KW-0411">Iron-sulfur</keyword>
<comment type="cofactor">
    <cofactor evidence="5">
        <name>[4Fe-4S] cluster</name>
        <dbReference type="ChEBI" id="CHEBI:49883"/>
    </cofactor>
    <text evidence="5">Binds 1 [4Fe-4S] cluster per subunit.</text>
</comment>
<comment type="catalytic activity">
    <reaction evidence="5">
        <text>isopentenyl diphosphate + 2 oxidized [2Fe-2S]-[ferredoxin] + H2O = (2E)-4-hydroxy-3-methylbut-2-enyl diphosphate + 2 reduced [2Fe-2S]-[ferredoxin] + 2 H(+)</text>
        <dbReference type="Rhea" id="RHEA:24488"/>
        <dbReference type="Rhea" id="RHEA-COMP:10000"/>
        <dbReference type="Rhea" id="RHEA-COMP:10001"/>
        <dbReference type="ChEBI" id="CHEBI:15377"/>
        <dbReference type="ChEBI" id="CHEBI:15378"/>
        <dbReference type="ChEBI" id="CHEBI:33737"/>
        <dbReference type="ChEBI" id="CHEBI:33738"/>
        <dbReference type="ChEBI" id="CHEBI:128753"/>
        <dbReference type="ChEBI" id="CHEBI:128769"/>
        <dbReference type="EC" id="1.17.7.4"/>
    </reaction>
</comment>
<dbReference type="GO" id="GO:0046872">
    <property type="term" value="F:metal ion binding"/>
    <property type="evidence" value="ECO:0007669"/>
    <property type="project" value="UniProtKB-KW"/>
</dbReference>
<dbReference type="GO" id="GO:0050992">
    <property type="term" value="P:dimethylallyl diphosphate biosynthetic process"/>
    <property type="evidence" value="ECO:0007669"/>
    <property type="project" value="UniProtKB-UniRule"/>
</dbReference>
<feature type="binding site" evidence="5">
    <location>
        <position position="199"/>
    </location>
    <ligand>
        <name>[4Fe-4S] cluster</name>
        <dbReference type="ChEBI" id="CHEBI:49883"/>
    </ligand>
</feature>
<feature type="binding site" evidence="5">
    <location>
        <position position="271"/>
    </location>
    <ligand>
        <name>dimethylallyl diphosphate</name>
        <dbReference type="ChEBI" id="CHEBI:57623"/>
    </ligand>
</feature>
<feature type="active site" description="Proton donor" evidence="5">
    <location>
        <position position="130"/>
    </location>
</feature>
<comment type="pathway">
    <text evidence="5">Isoprenoid biosynthesis; dimethylallyl diphosphate biosynthesis; dimethylallyl diphosphate from (2E)-4-hydroxy-3-methylbutenyl diphosphate: step 1/1.</text>
</comment>
<evidence type="ECO:0000256" key="3">
    <source>
        <dbReference type="ARBA" id="ARBA00023004"/>
    </source>
</evidence>
<dbReference type="PANTHER" id="PTHR30426:SF0">
    <property type="entry name" value="4-HYDROXY-3-METHYLBUT-2-ENYL DIPHOSPHATE REDUCTASE"/>
    <property type="match status" value="1"/>
</dbReference>
<evidence type="ECO:0000256" key="5">
    <source>
        <dbReference type="HAMAP-Rule" id="MF_00191"/>
    </source>
</evidence>
<evidence type="ECO:0000256" key="4">
    <source>
        <dbReference type="ARBA" id="ARBA00023014"/>
    </source>
</evidence>
<feature type="binding site" evidence="5">
    <location>
        <position position="78"/>
    </location>
    <ligand>
        <name>(2E)-4-hydroxy-3-methylbut-2-enyl diphosphate</name>
        <dbReference type="ChEBI" id="CHEBI:128753"/>
    </ligand>
</feature>
<feature type="binding site" evidence="5">
    <location>
        <position position="45"/>
    </location>
    <ligand>
        <name>dimethylallyl diphosphate</name>
        <dbReference type="ChEBI" id="CHEBI:57623"/>
    </ligand>
</feature>
<dbReference type="UniPathway" id="UPA00056">
    <property type="reaction ID" value="UER00097"/>
</dbReference>
<keyword evidence="5" id="KW-0560">Oxidoreductase</keyword>
<feature type="binding site" evidence="5">
    <location>
        <position position="128"/>
    </location>
    <ligand>
        <name>(2E)-4-hydroxy-3-methylbut-2-enyl diphosphate</name>
        <dbReference type="ChEBI" id="CHEBI:128753"/>
    </ligand>
</feature>